<dbReference type="AlphaFoldDB" id="A0A0B7BI42"/>
<evidence type="ECO:0000313" key="2">
    <source>
        <dbReference type="EMBL" id="CEK92618.1"/>
    </source>
</evidence>
<evidence type="ECO:0000313" key="1">
    <source>
        <dbReference type="EMBL" id="CEK92617.1"/>
    </source>
</evidence>
<sequence length="79" mass="9271">MLDKEVKSRTRKDKQNFIHNLATDAETAAKTGNNKTVFHIMKQLCKHTPTPNKPIKDNQGRILLSEEQQKQRWAEHFKE</sequence>
<organism evidence="2">
    <name type="scientific">Arion vulgaris</name>
    <dbReference type="NCBI Taxonomy" id="1028688"/>
    <lineage>
        <taxon>Eukaryota</taxon>
        <taxon>Metazoa</taxon>
        <taxon>Spiralia</taxon>
        <taxon>Lophotrochozoa</taxon>
        <taxon>Mollusca</taxon>
        <taxon>Gastropoda</taxon>
        <taxon>Heterobranchia</taxon>
        <taxon>Euthyneura</taxon>
        <taxon>Panpulmonata</taxon>
        <taxon>Eupulmonata</taxon>
        <taxon>Stylommatophora</taxon>
        <taxon>Helicina</taxon>
        <taxon>Arionoidea</taxon>
        <taxon>Arionidae</taxon>
        <taxon>Arion</taxon>
    </lineage>
</organism>
<proteinExistence type="predicted"/>
<dbReference type="EMBL" id="HACG01045752">
    <property type="protein sequence ID" value="CEK92617.1"/>
    <property type="molecule type" value="Transcribed_RNA"/>
</dbReference>
<protein>
    <submittedName>
        <fullName evidence="2">Uncharacterized protein</fullName>
    </submittedName>
</protein>
<name>A0A0B7BI42_9EUPU</name>
<feature type="non-terminal residue" evidence="2">
    <location>
        <position position="79"/>
    </location>
</feature>
<gene>
    <name evidence="2" type="primary">ORF189163</name>
    <name evidence="1" type="synonym">ORF189158</name>
</gene>
<dbReference type="EMBL" id="HACG01045753">
    <property type="protein sequence ID" value="CEK92618.1"/>
    <property type="molecule type" value="Transcribed_RNA"/>
</dbReference>
<accession>A0A0B7BI42</accession>
<reference evidence="2" key="1">
    <citation type="submission" date="2014-12" db="EMBL/GenBank/DDBJ databases">
        <title>Insight into the proteome of Arion vulgaris.</title>
        <authorList>
            <person name="Aradska J."/>
            <person name="Bulat T."/>
            <person name="Smidak R."/>
            <person name="Sarate P."/>
            <person name="Gangsoo J."/>
            <person name="Sialana F."/>
            <person name="Bilban M."/>
            <person name="Lubec G."/>
        </authorList>
    </citation>
    <scope>NUCLEOTIDE SEQUENCE</scope>
    <source>
        <tissue evidence="2">Skin</tissue>
    </source>
</reference>